<organism evidence="2 3">
    <name type="scientific">Chryseobacterium artocarpi</name>
    <dbReference type="NCBI Taxonomy" id="1414727"/>
    <lineage>
        <taxon>Bacteria</taxon>
        <taxon>Pseudomonadati</taxon>
        <taxon>Bacteroidota</taxon>
        <taxon>Flavobacteriia</taxon>
        <taxon>Flavobacteriales</taxon>
        <taxon>Weeksellaceae</taxon>
        <taxon>Chryseobacterium group</taxon>
        <taxon>Chryseobacterium</taxon>
    </lineage>
</organism>
<dbReference type="OrthoDB" id="1241558at2"/>
<keyword evidence="1" id="KW-0732">Signal</keyword>
<protein>
    <recommendedName>
        <fullName evidence="4">Outer membrane protein beta-barrel domain-containing protein</fullName>
    </recommendedName>
</protein>
<accession>A0A1B8ZGL4</accession>
<feature type="chain" id="PRO_5008620558" description="Outer membrane protein beta-barrel domain-containing protein" evidence="1">
    <location>
        <begin position="19"/>
        <end position="204"/>
    </location>
</feature>
<gene>
    <name evidence="2" type="ORF">BBI01_12450</name>
</gene>
<dbReference type="EMBL" id="MAYH01000034">
    <property type="protein sequence ID" value="OCA70745.1"/>
    <property type="molecule type" value="Genomic_DNA"/>
</dbReference>
<dbReference type="AlphaFoldDB" id="A0A1B8ZGL4"/>
<sequence>MKKNILFLILLLPFYGQAQISVQAYTGNKEAEILGIYNKDFNSRWNYFASGTIGYDYDSKKVTPEVYQNINYGLGKNWGISAGVHISKEDIIPSVGLAYGKENDVFGISVFPVFTYSTDAKEFGLGLYTLLEYTPRINDRLNLYSMLIVESDFGFKEHQLSSQVIRLGLENKKKLQWGIGSNISQTGSSFETDINFGVFIGKKF</sequence>
<evidence type="ECO:0000313" key="2">
    <source>
        <dbReference type="EMBL" id="OCA70745.1"/>
    </source>
</evidence>
<dbReference type="RefSeq" id="WP_065395153.1">
    <property type="nucleotide sequence ID" value="NZ_MAYH01000034.1"/>
</dbReference>
<proteinExistence type="predicted"/>
<name>A0A1B8ZGL4_9FLAO</name>
<reference evidence="2 3" key="1">
    <citation type="submission" date="2016-07" db="EMBL/GenBank/DDBJ databases">
        <authorList>
            <person name="Jeong J.-J."/>
            <person name="Kim D.W."/>
            <person name="Sang M.K."/>
            <person name="Choi I.-G."/>
            <person name="Kim K.D."/>
        </authorList>
    </citation>
    <scope>NUCLEOTIDE SEQUENCE [LARGE SCALE GENOMIC DNA]</scope>
    <source>
        <strain evidence="2 3">UTM-3</strain>
    </source>
</reference>
<feature type="signal peptide" evidence="1">
    <location>
        <begin position="1"/>
        <end position="18"/>
    </location>
</feature>
<evidence type="ECO:0008006" key="4">
    <source>
        <dbReference type="Google" id="ProtNLM"/>
    </source>
</evidence>
<comment type="caution">
    <text evidence="2">The sequence shown here is derived from an EMBL/GenBank/DDBJ whole genome shotgun (WGS) entry which is preliminary data.</text>
</comment>
<evidence type="ECO:0000313" key="3">
    <source>
        <dbReference type="Proteomes" id="UP000092651"/>
    </source>
</evidence>
<keyword evidence="3" id="KW-1185">Reference proteome</keyword>
<dbReference type="Proteomes" id="UP000092651">
    <property type="component" value="Unassembled WGS sequence"/>
</dbReference>
<evidence type="ECO:0000256" key="1">
    <source>
        <dbReference type="SAM" id="SignalP"/>
    </source>
</evidence>